<dbReference type="SUPFAM" id="SSF55331">
    <property type="entry name" value="Tautomerase/MIF"/>
    <property type="match status" value="1"/>
</dbReference>
<organism evidence="3 4">
    <name type="scientific">Ureibacillus xyleni</name>
    <dbReference type="NCBI Taxonomy" id="614648"/>
    <lineage>
        <taxon>Bacteria</taxon>
        <taxon>Bacillati</taxon>
        <taxon>Bacillota</taxon>
        <taxon>Bacilli</taxon>
        <taxon>Bacillales</taxon>
        <taxon>Caryophanaceae</taxon>
        <taxon>Ureibacillus</taxon>
    </lineage>
</organism>
<reference evidence="4" key="1">
    <citation type="submission" date="2017-08" db="EMBL/GenBank/DDBJ databases">
        <authorList>
            <person name="Varghese N."/>
            <person name="Submissions S."/>
        </authorList>
    </citation>
    <scope>NUCLEOTIDE SEQUENCE [LARGE SCALE GENOMIC DNA]</scope>
    <source>
        <strain evidence="4">JC22</strain>
    </source>
</reference>
<keyword evidence="1" id="KW-0413">Isomerase</keyword>
<feature type="domain" description="4-oxalocrotonate tautomerase-like" evidence="2">
    <location>
        <begin position="2"/>
        <end position="60"/>
    </location>
</feature>
<dbReference type="Gene3D" id="3.30.429.10">
    <property type="entry name" value="Macrophage Migration Inhibitory Factor"/>
    <property type="match status" value="1"/>
</dbReference>
<dbReference type="Pfam" id="PF01361">
    <property type="entry name" value="Tautomerase"/>
    <property type="match status" value="1"/>
</dbReference>
<sequence>MPYVKMKLVEGRTLDMKRMLVEEVTTAITNVLGVSKDDVRIELIELNKELFSIGGQLVTDKRQAKGGE</sequence>
<dbReference type="InterPro" id="IPR004370">
    <property type="entry name" value="4-OT-like_dom"/>
</dbReference>
<protein>
    <submittedName>
        <fullName evidence="3">4-oxalocrotonate tautomerase</fullName>
    </submittedName>
</protein>
<accession>A0A285TRH9</accession>
<proteinExistence type="predicted"/>
<dbReference type="EMBL" id="OBMQ01000018">
    <property type="protein sequence ID" value="SOC25282.1"/>
    <property type="molecule type" value="Genomic_DNA"/>
</dbReference>
<dbReference type="GO" id="GO:0016853">
    <property type="term" value="F:isomerase activity"/>
    <property type="evidence" value="ECO:0007669"/>
    <property type="project" value="UniProtKB-KW"/>
</dbReference>
<dbReference type="InterPro" id="IPR014347">
    <property type="entry name" value="Tautomerase/MIF_sf"/>
</dbReference>
<evidence type="ECO:0000256" key="1">
    <source>
        <dbReference type="ARBA" id="ARBA00023235"/>
    </source>
</evidence>
<keyword evidence="4" id="KW-1185">Reference proteome</keyword>
<dbReference type="OrthoDB" id="5405937at2"/>
<evidence type="ECO:0000313" key="4">
    <source>
        <dbReference type="Proteomes" id="UP000219636"/>
    </source>
</evidence>
<gene>
    <name evidence="3" type="ORF">SAMN05880501_11857</name>
</gene>
<dbReference type="Proteomes" id="UP000219636">
    <property type="component" value="Unassembled WGS sequence"/>
</dbReference>
<name>A0A285TRH9_9BACL</name>
<dbReference type="AlphaFoldDB" id="A0A285TRH9"/>
<evidence type="ECO:0000313" key="3">
    <source>
        <dbReference type="EMBL" id="SOC25282.1"/>
    </source>
</evidence>
<dbReference type="NCBIfam" id="NF002571">
    <property type="entry name" value="PRK02220.1"/>
    <property type="match status" value="1"/>
</dbReference>
<evidence type="ECO:0000259" key="2">
    <source>
        <dbReference type="Pfam" id="PF01361"/>
    </source>
</evidence>